<evidence type="ECO:0000256" key="5">
    <source>
        <dbReference type="ARBA" id="ARBA00023033"/>
    </source>
</evidence>
<evidence type="ECO:0000256" key="2">
    <source>
        <dbReference type="ARBA" id="ARBA00022630"/>
    </source>
</evidence>
<keyword evidence="3" id="KW-0274">FAD</keyword>
<dbReference type="SUPFAM" id="SSF51905">
    <property type="entry name" value="FAD/NAD(P)-binding domain"/>
    <property type="match status" value="1"/>
</dbReference>
<comment type="similarity">
    <text evidence="1">Belongs to the paxM FAD-dependent monooxygenase family.</text>
</comment>
<dbReference type="PANTHER" id="PTHR13789:SF314">
    <property type="entry name" value="FAD-BINDING DOMAIN-CONTAINING PROTEIN"/>
    <property type="match status" value="1"/>
</dbReference>
<keyword evidence="2" id="KW-0285">Flavoprotein</keyword>
<protein>
    <submittedName>
        <fullName evidence="8">FAD/NAD-binding domain-containing protein</fullName>
    </submittedName>
</protein>
<dbReference type="STRING" id="743788.S8E8N8"/>
<feature type="region of interest" description="Disordered" evidence="6">
    <location>
        <begin position="373"/>
        <end position="400"/>
    </location>
</feature>
<dbReference type="EMBL" id="KE504145">
    <property type="protein sequence ID" value="EPT01013.1"/>
    <property type="molecule type" value="Genomic_DNA"/>
</dbReference>
<keyword evidence="4" id="KW-0560">Oxidoreductase</keyword>
<keyword evidence="5" id="KW-0503">Monooxygenase</keyword>
<dbReference type="GO" id="GO:0071949">
    <property type="term" value="F:FAD binding"/>
    <property type="evidence" value="ECO:0007669"/>
    <property type="project" value="InterPro"/>
</dbReference>
<dbReference type="AlphaFoldDB" id="S8E8N8"/>
<dbReference type="PANTHER" id="PTHR13789">
    <property type="entry name" value="MONOOXYGENASE"/>
    <property type="match status" value="1"/>
</dbReference>
<feature type="compositionally biased region" description="Basic and acidic residues" evidence="6">
    <location>
        <begin position="382"/>
        <end position="400"/>
    </location>
</feature>
<proteinExistence type="inferred from homology"/>
<gene>
    <name evidence="8" type="ORF">FOMPIDRAFT_47585</name>
</gene>
<dbReference type="InParanoid" id="S8E8N8"/>
<evidence type="ECO:0000256" key="3">
    <source>
        <dbReference type="ARBA" id="ARBA00022827"/>
    </source>
</evidence>
<reference evidence="8 9" key="1">
    <citation type="journal article" date="2012" name="Science">
        <title>The Paleozoic origin of enzymatic lignin decomposition reconstructed from 31 fungal genomes.</title>
        <authorList>
            <person name="Floudas D."/>
            <person name="Binder M."/>
            <person name="Riley R."/>
            <person name="Barry K."/>
            <person name="Blanchette R.A."/>
            <person name="Henrissat B."/>
            <person name="Martinez A.T."/>
            <person name="Otillar R."/>
            <person name="Spatafora J.W."/>
            <person name="Yadav J.S."/>
            <person name="Aerts A."/>
            <person name="Benoit I."/>
            <person name="Boyd A."/>
            <person name="Carlson A."/>
            <person name="Copeland A."/>
            <person name="Coutinho P.M."/>
            <person name="de Vries R.P."/>
            <person name="Ferreira P."/>
            <person name="Findley K."/>
            <person name="Foster B."/>
            <person name="Gaskell J."/>
            <person name="Glotzer D."/>
            <person name="Gorecki P."/>
            <person name="Heitman J."/>
            <person name="Hesse C."/>
            <person name="Hori C."/>
            <person name="Igarashi K."/>
            <person name="Jurgens J.A."/>
            <person name="Kallen N."/>
            <person name="Kersten P."/>
            <person name="Kohler A."/>
            <person name="Kuees U."/>
            <person name="Kumar T.K.A."/>
            <person name="Kuo A."/>
            <person name="LaButti K."/>
            <person name="Larrondo L.F."/>
            <person name="Lindquist E."/>
            <person name="Ling A."/>
            <person name="Lombard V."/>
            <person name="Lucas S."/>
            <person name="Lundell T."/>
            <person name="Martin R."/>
            <person name="McLaughlin D.J."/>
            <person name="Morgenstern I."/>
            <person name="Morin E."/>
            <person name="Murat C."/>
            <person name="Nagy L.G."/>
            <person name="Nolan M."/>
            <person name="Ohm R.A."/>
            <person name="Patyshakuliyeva A."/>
            <person name="Rokas A."/>
            <person name="Ruiz-Duenas F.J."/>
            <person name="Sabat G."/>
            <person name="Salamov A."/>
            <person name="Samejima M."/>
            <person name="Schmutz J."/>
            <person name="Slot J.C."/>
            <person name="St John F."/>
            <person name="Stenlid J."/>
            <person name="Sun H."/>
            <person name="Sun S."/>
            <person name="Syed K."/>
            <person name="Tsang A."/>
            <person name="Wiebenga A."/>
            <person name="Young D."/>
            <person name="Pisabarro A."/>
            <person name="Eastwood D.C."/>
            <person name="Martin F."/>
            <person name="Cullen D."/>
            <person name="Grigoriev I.V."/>
            <person name="Hibbett D.S."/>
        </authorList>
    </citation>
    <scope>NUCLEOTIDE SEQUENCE</scope>
    <source>
        <strain evidence="9">FP-58527</strain>
    </source>
</reference>
<feature type="region of interest" description="Disordered" evidence="6">
    <location>
        <begin position="281"/>
        <end position="300"/>
    </location>
</feature>
<keyword evidence="9" id="KW-1185">Reference proteome</keyword>
<evidence type="ECO:0000259" key="7">
    <source>
        <dbReference type="Pfam" id="PF01494"/>
    </source>
</evidence>
<dbReference type="PRINTS" id="PR00420">
    <property type="entry name" value="RNGMNOXGNASE"/>
</dbReference>
<dbReference type="OrthoDB" id="5428495at2759"/>
<evidence type="ECO:0000313" key="9">
    <source>
        <dbReference type="Proteomes" id="UP000015241"/>
    </source>
</evidence>
<dbReference type="Pfam" id="PF01494">
    <property type="entry name" value="FAD_binding_3"/>
    <property type="match status" value="1"/>
</dbReference>
<evidence type="ECO:0000256" key="4">
    <source>
        <dbReference type="ARBA" id="ARBA00023002"/>
    </source>
</evidence>
<sequence length="465" mass="52145">VVSTGLAGLTVAFVLGEAGHRVRVIEKRGLGVAAGGVRVPPNVSKLLAQWVPREELLRIGTPCSGTPFRHLDDGDYVGFLHWKADVMRELGGDFLLMHHEDLHRLLYELATSVGVCVDFDTEVIAVHQGTDKLPNPSVALANGEVITADFLIGADGPRSIVRPVVLGRPDYAEPSYLTVYTTTIPGDKMREDPEMTQWLESDEWPIWMGTHRSICAHPVRAHKDFGLHIYSWEGDVNPLAGEETWEDLIPVSSLDFSDHTPIVQKMLSFAPHLIRTRMMRRPEFDDDDSSEGEKSRWSDSTSRIVLIGESAHPWQPGGTHPVSVALEDAVLFGTLFTRLTSWTQLPSFLSAYQELREERCAVVKASDIKNARMVAMPPGPGRDARDADMRKSSADEWDEGTTKENFEEMAWVFGYVASDEADEWWINWGRYAQEAKDGEEVKHMSFGFQMMSMMSEVTHEQTYED</sequence>
<dbReference type="InterPro" id="IPR050493">
    <property type="entry name" value="FAD-dep_Monooxygenase_BioMet"/>
</dbReference>
<accession>S8E8N8</accession>
<name>S8E8N8_FOMSC</name>
<organism evidence="8 9">
    <name type="scientific">Fomitopsis schrenkii</name>
    <name type="common">Brown rot fungus</name>
    <dbReference type="NCBI Taxonomy" id="2126942"/>
    <lineage>
        <taxon>Eukaryota</taxon>
        <taxon>Fungi</taxon>
        <taxon>Dikarya</taxon>
        <taxon>Basidiomycota</taxon>
        <taxon>Agaricomycotina</taxon>
        <taxon>Agaricomycetes</taxon>
        <taxon>Polyporales</taxon>
        <taxon>Fomitopsis</taxon>
    </lineage>
</organism>
<feature type="non-terminal residue" evidence="8">
    <location>
        <position position="1"/>
    </location>
</feature>
<evidence type="ECO:0000313" key="8">
    <source>
        <dbReference type="EMBL" id="EPT01013.1"/>
    </source>
</evidence>
<evidence type="ECO:0000256" key="6">
    <source>
        <dbReference type="SAM" id="MobiDB-lite"/>
    </source>
</evidence>
<feature type="domain" description="FAD-binding" evidence="7">
    <location>
        <begin position="1"/>
        <end position="206"/>
    </location>
</feature>
<dbReference type="InterPro" id="IPR002938">
    <property type="entry name" value="FAD-bd"/>
</dbReference>
<dbReference type="InterPro" id="IPR036188">
    <property type="entry name" value="FAD/NAD-bd_sf"/>
</dbReference>
<dbReference type="GO" id="GO:0004497">
    <property type="term" value="F:monooxygenase activity"/>
    <property type="evidence" value="ECO:0007669"/>
    <property type="project" value="UniProtKB-KW"/>
</dbReference>
<evidence type="ECO:0000256" key="1">
    <source>
        <dbReference type="ARBA" id="ARBA00007992"/>
    </source>
</evidence>
<dbReference type="Gene3D" id="3.50.50.60">
    <property type="entry name" value="FAD/NAD(P)-binding domain"/>
    <property type="match status" value="1"/>
</dbReference>
<dbReference type="HOGENOM" id="CLU_009665_19_3_1"/>
<dbReference type="eggNOG" id="ENOG502SMIT">
    <property type="taxonomic scope" value="Eukaryota"/>
</dbReference>
<dbReference type="Proteomes" id="UP000015241">
    <property type="component" value="Unassembled WGS sequence"/>
</dbReference>